<dbReference type="FunFam" id="3.30.200.20:FF:000039">
    <property type="entry name" value="receptor-like protein kinase FERONIA"/>
    <property type="match status" value="1"/>
</dbReference>
<feature type="domain" description="Protein kinase" evidence="21">
    <location>
        <begin position="665"/>
        <end position="931"/>
    </location>
</feature>
<feature type="binding site" evidence="20">
    <location>
        <position position="385"/>
    </location>
    <ligand>
        <name>ATP</name>
        <dbReference type="ChEBI" id="CHEBI:30616"/>
    </ligand>
</feature>
<evidence type="ECO:0000256" key="13">
    <source>
        <dbReference type="ARBA" id="ARBA00022840"/>
    </source>
</evidence>
<dbReference type="Pfam" id="PF14299">
    <property type="entry name" value="PP2"/>
    <property type="match status" value="2"/>
</dbReference>
<comment type="catalytic activity">
    <reaction evidence="18">
        <text>L-threonyl-[protein] + ATP = O-phospho-L-threonyl-[protein] + ADP + H(+)</text>
        <dbReference type="Rhea" id="RHEA:46608"/>
        <dbReference type="Rhea" id="RHEA-COMP:11060"/>
        <dbReference type="Rhea" id="RHEA-COMP:11605"/>
        <dbReference type="ChEBI" id="CHEBI:15378"/>
        <dbReference type="ChEBI" id="CHEBI:30013"/>
        <dbReference type="ChEBI" id="CHEBI:30616"/>
        <dbReference type="ChEBI" id="CHEBI:61977"/>
        <dbReference type="ChEBI" id="CHEBI:456216"/>
        <dbReference type="EC" id="2.7.11.1"/>
    </reaction>
</comment>
<evidence type="ECO:0000256" key="5">
    <source>
        <dbReference type="ARBA" id="ARBA00022553"/>
    </source>
</evidence>
<evidence type="ECO:0000256" key="11">
    <source>
        <dbReference type="ARBA" id="ARBA00022741"/>
    </source>
</evidence>
<dbReference type="Gene3D" id="3.30.200.20">
    <property type="entry name" value="Phosphorylase Kinase, domain 1"/>
    <property type="match status" value="3"/>
</dbReference>
<dbReference type="PANTHER" id="PTHR27003:SF471">
    <property type="entry name" value="VASCULAR ENDOTHELIAL GROWTH FACTOR RECEPTOR 2 (VEGFR2)-RELATED"/>
    <property type="match status" value="1"/>
</dbReference>
<dbReference type="FunFam" id="1.10.510.10:FF:000358">
    <property type="entry name" value="Putative leucine-rich repeat receptor-like serine/threonine-protein kinase"/>
    <property type="match status" value="1"/>
</dbReference>
<dbReference type="PANTHER" id="PTHR27003">
    <property type="entry name" value="OS07G0166700 PROTEIN"/>
    <property type="match status" value="1"/>
</dbReference>
<dbReference type="GO" id="GO:0009506">
    <property type="term" value="C:plasmodesma"/>
    <property type="evidence" value="ECO:0007669"/>
    <property type="project" value="TreeGrafter"/>
</dbReference>
<keyword evidence="7" id="KW-0808">Transferase</keyword>
<protein>
    <recommendedName>
        <fullName evidence="2">non-specific serine/threonine protein kinase</fullName>
        <ecNumber evidence="2">2.7.11.1</ecNumber>
    </recommendedName>
</protein>
<dbReference type="PROSITE" id="PS00108">
    <property type="entry name" value="PROTEIN_KINASE_ST"/>
    <property type="match status" value="1"/>
</dbReference>
<keyword evidence="16" id="KW-0675">Receptor</keyword>
<evidence type="ECO:0000256" key="6">
    <source>
        <dbReference type="ARBA" id="ARBA00022614"/>
    </source>
</evidence>
<evidence type="ECO:0000256" key="16">
    <source>
        <dbReference type="ARBA" id="ARBA00023170"/>
    </source>
</evidence>
<keyword evidence="10" id="KW-0677">Repeat</keyword>
<evidence type="ECO:0000256" key="9">
    <source>
        <dbReference type="ARBA" id="ARBA00022729"/>
    </source>
</evidence>
<keyword evidence="17" id="KW-0325">Glycoprotein</keyword>
<dbReference type="InterPro" id="IPR011009">
    <property type="entry name" value="Kinase-like_dom_sf"/>
</dbReference>
<evidence type="ECO:0000313" key="22">
    <source>
        <dbReference type="EMBL" id="KAK9063029.1"/>
    </source>
</evidence>
<dbReference type="SMART" id="SM00220">
    <property type="entry name" value="S_TKc"/>
    <property type="match status" value="2"/>
</dbReference>
<dbReference type="InterPro" id="IPR000719">
    <property type="entry name" value="Prot_kinase_dom"/>
</dbReference>
<keyword evidence="8" id="KW-0812">Transmembrane</keyword>
<dbReference type="InterPro" id="IPR001245">
    <property type="entry name" value="Ser-Thr/Tyr_kinase_cat_dom"/>
</dbReference>
<dbReference type="EC" id="2.7.11.1" evidence="2"/>
<dbReference type="Gene3D" id="1.10.510.10">
    <property type="entry name" value="Transferase(Phosphotransferase) domain 1"/>
    <property type="match status" value="3"/>
</dbReference>
<gene>
    <name evidence="22" type="ORF">SSX86_016899</name>
</gene>
<keyword evidence="13 20" id="KW-0067">ATP-binding</keyword>
<name>A0AAP0GWA1_9ASTR</name>
<feature type="domain" description="Protein kinase" evidence="21">
    <location>
        <begin position="35"/>
        <end position="316"/>
    </location>
</feature>
<comment type="catalytic activity">
    <reaction evidence="19">
        <text>L-seryl-[protein] + ATP = O-phospho-L-seryl-[protein] + ADP + H(+)</text>
        <dbReference type="Rhea" id="RHEA:17989"/>
        <dbReference type="Rhea" id="RHEA-COMP:9863"/>
        <dbReference type="Rhea" id="RHEA-COMP:11604"/>
        <dbReference type="ChEBI" id="CHEBI:15378"/>
        <dbReference type="ChEBI" id="CHEBI:29999"/>
        <dbReference type="ChEBI" id="CHEBI:30616"/>
        <dbReference type="ChEBI" id="CHEBI:83421"/>
        <dbReference type="ChEBI" id="CHEBI:456216"/>
        <dbReference type="EC" id="2.7.11.1"/>
    </reaction>
</comment>
<evidence type="ECO:0000256" key="19">
    <source>
        <dbReference type="ARBA" id="ARBA00048679"/>
    </source>
</evidence>
<proteinExistence type="predicted"/>
<dbReference type="PROSITE" id="PS00107">
    <property type="entry name" value="PROTEIN_KINASE_ATP"/>
    <property type="match status" value="1"/>
</dbReference>
<organism evidence="22 23">
    <name type="scientific">Deinandra increscens subsp. villosa</name>
    <dbReference type="NCBI Taxonomy" id="3103831"/>
    <lineage>
        <taxon>Eukaryota</taxon>
        <taxon>Viridiplantae</taxon>
        <taxon>Streptophyta</taxon>
        <taxon>Embryophyta</taxon>
        <taxon>Tracheophyta</taxon>
        <taxon>Spermatophyta</taxon>
        <taxon>Magnoliopsida</taxon>
        <taxon>eudicotyledons</taxon>
        <taxon>Gunneridae</taxon>
        <taxon>Pentapetalae</taxon>
        <taxon>asterids</taxon>
        <taxon>campanulids</taxon>
        <taxon>Asterales</taxon>
        <taxon>Asteraceae</taxon>
        <taxon>Asteroideae</taxon>
        <taxon>Heliantheae alliance</taxon>
        <taxon>Madieae</taxon>
        <taxon>Madiinae</taxon>
        <taxon>Deinandra</taxon>
    </lineage>
</organism>
<dbReference type="GO" id="GO:0005886">
    <property type="term" value="C:plasma membrane"/>
    <property type="evidence" value="ECO:0007669"/>
    <property type="project" value="UniProtKB-SubCell"/>
</dbReference>
<keyword evidence="23" id="KW-1185">Reference proteome</keyword>
<dbReference type="SUPFAM" id="SSF56112">
    <property type="entry name" value="Protein kinase-like (PK-like)"/>
    <property type="match status" value="3"/>
</dbReference>
<dbReference type="GO" id="GO:0004674">
    <property type="term" value="F:protein serine/threonine kinase activity"/>
    <property type="evidence" value="ECO:0007669"/>
    <property type="project" value="UniProtKB-KW"/>
</dbReference>
<dbReference type="EMBL" id="JBCNJP010000018">
    <property type="protein sequence ID" value="KAK9063029.1"/>
    <property type="molecule type" value="Genomic_DNA"/>
</dbReference>
<keyword evidence="4" id="KW-0723">Serine/threonine-protein kinase</keyword>
<evidence type="ECO:0000256" key="17">
    <source>
        <dbReference type="ARBA" id="ARBA00023180"/>
    </source>
</evidence>
<dbReference type="GO" id="GO:0004714">
    <property type="term" value="F:transmembrane receptor protein tyrosine kinase activity"/>
    <property type="evidence" value="ECO:0007669"/>
    <property type="project" value="InterPro"/>
</dbReference>
<evidence type="ECO:0000256" key="10">
    <source>
        <dbReference type="ARBA" id="ARBA00022737"/>
    </source>
</evidence>
<keyword evidence="15" id="KW-0472">Membrane</keyword>
<dbReference type="Proteomes" id="UP001408789">
    <property type="component" value="Unassembled WGS sequence"/>
</dbReference>
<evidence type="ECO:0000256" key="15">
    <source>
        <dbReference type="ARBA" id="ARBA00023136"/>
    </source>
</evidence>
<evidence type="ECO:0000256" key="7">
    <source>
        <dbReference type="ARBA" id="ARBA00022679"/>
    </source>
</evidence>
<dbReference type="Pfam" id="PF00069">
    <property type="entry name" value="Pkinase"/>
    <property type="match status" value="1"/>
</dbReference>
<evidence type="ECO:0000259" key="21">
    <source>
        <dbReference type="PROSITE" id="PS50011"/>
    </source>
</evidence>
<keyword evidence="14" id="KW-1133">Transmembrane helix</keyword>
<comment type="caution">
    <text evidence="22">The sequence shown here is derived from an EMBL/GenBank/DDBJ whole genome shotgun (WGS) entry which is preliminary data.</text>
</comment>
<comment type="subcellular location">
    <subcellularLocation>
        <location evidence="1">Cell membrane</location>
        <topology evidence="1">Single-pass membrane protein</topology>
    </subcellularLocation>
</comment>
<dbReference type="InterPro" id="IPR008271">
    <property type="entry name" value="Ser/Thr_kinase_AS"/>
</dbReference>
<evidence type="ECO:0000256" key="18">
    <source>
        <dbReference type="ARBA" id="ARBA00047899"/>
    </source>
</evidence>
<dbReference type="InterPro" id="IPR025886">
    <property type="entry name" value="PP2-like"/>
</dbReference>
<evidence type="ECO:0000256" key="3">
    <source>
        <dbReference type="ARBA" id="ARBA00022475"/>
    </source>
</evidence>
<evidence type="ECO:0000256" key="20">
    <source>
        <dbReference type="PROSITE-ProRule" id="PRU10141"/>
    </source>
</evidence>
<keyword evidence="6" id="KW-0433">Leucine-rich repeat</keyword>
<feature type="domain" description="Protein kinase" evidence="21">
    <location>
        <begin position="350"/>
        <end position="641"/>
    </location>
</feature>
<evidence type="ECO:0000313" key="23">
    <source>
        <dbReference type="Proteomes" id="UP001408789"/>
    </source>
</evidence>
<keyword evidence="11 20" id="KW-0547">Nucleotide-binding</keyword>
<keyword evidence="9" id="KW-0732">Signal</keyword>
<keyword evidence="5" id="KW-0597">Phosphoprotein</keyword>
<evidence type="ECO:0000256" key="2">
    <source>
        <dbReference type="ARBA" id="ARBA00012513"/>
    </source>
</evidence>
<accession>A0AAP0GWA1</accession>
<evidence type="ECO:0000256" key="12">
    <source>
        <dbReference type="ARBA" id="ARBA00022777"/>
    </source>
</evidence>
<evidence type="ECO:0000256" key="14">
    <source>
        <dbReference type="ARBA" id="ARBA00022989"/>
    </source>
</evidence>
<evidence type="ECO:0000256" key="8">
    <source>
        <dbReference type="ARBA" id="ARBA00022692"/>
    </source>
</evidence>
<dbReference type="PROSITE" id="PS50011">
    <property type="entry name" value="PROTEIN_KINASE_DOM"/>
    <property type="match status" value="3"/>
</dbReference>
<dbReference type="Pfam" id="PF07714">
    <property type="entry name" value="PK_Tyr_Ser-Thr"/>
    <property type="match status" value="2"/>
</dbReference>
<evidence type="ECO:0000256" key="4">
    <source>
        <dbReference type="ARBA" id="ARBA00022527"/>
    </source>
</evidence>
<evidence type="ECO:0000256" key="1">
    <source>
        <dbReference type="ARBA" id="ARBA00004162"/>
    </source>
</evidence>
<dbReference type="GO" id="GO:0005524">
    <property type="term" value="F:ATP binding"/>
    <property type="evidence" value="ECO:0007669"/>
    <property type="project" value="UniProtKB-UniRule"/>
</dbReference>
<dbReference type="InterPro" id="IPR045272">
    <property type="entry name" value="ANXUR1/2-like"/>
</dbReference>
<keyword evidence="3" id="KW-1003">Cell membrane</keyword>
<sequence>MTSSSTKDTSNMNFFDYVASITIPLTEIKSATNNFAPENIIARGSYANVYKGKLSQSGEMVDIVVRRCLQPNGSIVVNDLTMYKNLKHKNIISLFKVDDTHDQAFTIHKYEANESLDKHLTRSTLTWMQRLQICADVACALCYLHSGLKDDHSVIHGNIKSSKILLDYNWEPKLHDFRCAVKVKRHQLYLSNNYTGTLQYMDPAFESTGGLTHKSDVFSFGVVLFEVLFGMKASIEEEDNWYFAKMARSCYEEKTLDDKIDRDLREQMDIQSLNLFSEIAYLCLKEQRAKRPDMEHIVKKLERALELHQRHVHPTSTAAVEDASSNRLKGNDMDHLKVQLSEIKLATEKFSQRYLIGLGGYGMVYLAELKFLDGIRTVAIKRILKRGDGQGEQGFIAEIEMLSRCKHRNIVSLLGFCDEDDEMILICEYVSKGSLDNYLGNVDNMTNFTWAQRIKICLDIANGLQYLHTSIHDKNTIIHRDIKSANILLDDKWVAKIADFGLSKLHHANELVSTLVTNNIAGTPLYLDPVYENEGKLKKKSDIYSFGVVLFEILCGRLAHDQAFNGKGLAAVARECYKDGTLKKLIDPKIKEADENIFILNGGLNQVSLNKFLEIAYKCVSESQNERPTMKHVIKELEEALYYQENNKDNLHISLEEVKLGTENFSDCKCIGVGRCWKQYEGEITHANKRITVVAKRWDNKFYPSRHQFFTELQILYEYKHKNIISLVGYCNEMGEKIIVYENASNGSLDKHLNSASLTWMDRLKICIDVARGLDFLHTNVLLMHRDIKCASILLDDNWNAKIFNLELCAQLSDVKPIEHVTDDNAYGSLSYVSKDDMKQNYLTRESDIYSLGVVLKQVLWGRLTDPSHRATHNVVYNGQEILYYLVFDDLKEQIDPESSATFVDIAGLCLAYKKYRPRAQEVVAKLEKALKFQISNTPQIYDSTEMKKDLSDMFSKGTLLKDDKVWLSLGSKGERSEMISARNFSYKNRRLHKWRSVQGSRFPKVAEMIDISNLKIQIKTKTQFISPSINHKVHLIFRVCGPRQSKAKRMYVKLKYKTGNEETLHAYFATRRDDGWMMIELFQSLNHKEDDDFEVLLESFSRCYCGSSSIYIEGIEFQAIEKVIKDEEIERLNEVQQSSEENSNTDKEEKQAMMLSAKEVVHTSSELWIPHRFDGRRYRTIQVYHDSSRFSGAIEFQRYQVFRIKCKLEHKMLSAITKNACYLVFKLSEKCCGLHGPVLVRNLFHRKQKDTGVLYFRSPNRRDLVYDNDWIPEKRKDGWMEVILWVFNSANELENDHLLVDLKLITYEGSMSGLIMNGIEFRPI</sequence>
<reference evidence="22 23" key="1">
    <citation type="submission" date="2024-04" db="EMBL/GenBank/DDBJ databases">
        <title>The reference genome of an endangered Asteraceae, Deinandra increscens subsp. villosa, native to the Central Coast of California.</title>
        <authorList>
            <person name="Guilliams M."/>
            <person name="Hasenstab-Lehman K."/>
            <person name="Meyer R."/>
            <person name="Mcevoy S."/>
        </authorList>
    </citation>
    <scope>NUCLEOTIDE SEQUENCE [LARGE SCALE GENOMIC DNA]</scope>
    <source>
        <tissue evidence="22">Leaf</tissue>
    </source>
</reference>
<dbReference type="InterPro" id="IPR017441">
    <property type="entry name" value="Protein_kinase_ATP_BS"/>
</dbReference>
<keyword evidence="12" id="KW-0418">Kinase</keyword>